<protein>
    <submittedName>
        <fullName evidence="1">Uncharacterized protein</fullName>
    </submittedName>
</protein>
<reference evidence="1 2" key="1">
    <citation type="journal article" date="2013" name="Genome Announc.">
        <title>Draft Genome Sequence of Rhizobium mesoamericanum STM3625, a Nitrogen-Fixing Symbiont of Mimosa pudica Isolated in French Guiana (South America).</title>
        <authorList>
            <person name="Moulin L."/>
            <person name="Mornico D."/>
            <person name="Melkonian R."/>
            <person name="Klonowska A."/>
        </authorList>
    </citation>
    <scope>NUCLEOTIDE SEQUENCE [LARGE SCALE GENOMIC DNA]</scope>
    <source>
        <strain evidence="1 2">STM3625</strain>
    </source>
</reference>
<accession>K0Q2J7</accession>
<evidence type="ECO:0000313" key="1">
    <source>
        <dbReference type="EMBL" id="CCM76729.1"/>
    </source>
</evidence>
<name>K0Q2J7_9HYPH</name>
<dbReference type="Proteomes" id="UP000009319">
    <property type="component" value="Unassembled WGS sequence"/>
</dbReference>
<sequence>MRLHLTLYLRALLLPTGQTIELSTPVRFPSRE</sequence>
<organism evidence="1 2">
    <name type="scientific">Rhizobium mesoamericanum STM3625</name>
    <dbReference type="NCBI Taxonomy" id="1211777"/>
    <lineage>
        <taxon>Bacteria</taxon>
        <taxon>Pseudomonadati</taxon>
        <taxon>Pseudomonadota</taxon>
        <taxon>Alphaproteobacteria</taxon>
        <taxon>Hyphomicrobiales</taxon>
        <taxon>Rhizobiaceae</taxon>
        <taxon>Rhizobium/Agrobacterium group</taxon>
        <taxon>Rhizobium</taxon>
    </lineage>
</organism>
<dbReference type="HOGENOM" id="CLU_3391045_0_0_5"/>
<gene>
    <name evidence="1" type="ORF">BN77_3758</name>
</gene>
<proteinExistence type="predicted"/>
<dbReference type="EMBL" id="CANI01000025">
    <property type="protein sequence ID" value="CCM76729.1"/>
    <property type="molecule type" value="Genomic_DNA"/>
</dbReference>
<keyword evidence="2" id="KW-1185">Reference proteome</keyword>
<dbReference type="AlphaFoldDB" id="K0Q2J7"/>
<comment type="caution">
    <text evidence="1">The sequence shown here is derived from an EMBL/GenBank/DDBJ whole genome shotgun (WGS) entry which is preliminary data.</text>
</comment>
<evidence type="ECO:0000313" key="2">
    <source>
        <dbReference type="Proteomes" id="UP000009319"/>
    </source>
</evidence>